<keyword evidence="2" id="KW-0479">Metal-binding</keyword>
<dbReference type="GO" id="GO:0008253">
    <property type="term" value="F:5'-nucleotidase activity"/>
    <property type="evidence" value="ECO:0007669"/>
    <property type="project" value="TreeGrafter"/>
</dbReference>
<comment type="similarity">
    <text evidence="1">Belongs to the 5'(3')-deoxyribonucleotidase family.</text>
</comment>
<evidence type="ECO:0000256" key="1">
    <source>
        <dbReference type="ARBA" id="ARBA00009589"/>
    </source>
</evidence>
<name>A0A0L8H5N5_OCTBM</name>
<feature type="non-terminal residue" evidence="5">
    <location>
        <position position="1"/>
    </location>
</feature>
<evidence type="ECO:0000256" key="4">
    <source>
        <dbReference type="ARBA" id="ARBA00022842"/>
    </source>
</evidence>
<accession>A0A0L8H5N5</accession>
<keyword evidence="4" id="KW-0460">Magnesium</keyword>
<proteinExistence type="inferred from homology"/>
<dbReference type="OrthoDB" id="10252832at2759"/>
<protein>
    <submittedName>
        <fullName evidence="5">Uncharacterized protein</fullName>
    </submittedName>
</protein>
<organism evidence="5">
    <name type="scientific">Octopus bimaculoides</name>
    <name type="common">California two-spotted octopus</name>
    <dbReference type="NCBI Taxonomy" id="37653"/>
    <lineage>
        <taxon>Eukaryota</taxon>
        <taxon>Metazoa</taxon>
        <taxon>Spiralia</taxon>
        <taxon>Lophotrochozoa</taxon>
        <taxon>Mollusca</taxon>
        <taxon>Cephalopoda</taxon>
        <taxon>Coleoidea</taxon>
        <taxon>Octopodiformes</taxon>
        <taxon>Octopoda</taxon>
        <taxon>Incirrata</taxon>
        <taxon>Octopodidae</taxon>
        <taxon>Octopus</taxon>
    </lineage>
</organism>
<evidence type="ECO:0000256" key="2">
    <source>
        <dbReference type="ARBA" id="ARBA00022723"/>
    </source>
</evidence>
<evidence type="ECO:0000313" key="5">
    <source>
        <dbReference type="EMBL" id="KOF84394.1"/>
    </source>
</evidence>
<dbReference type="PANTHER" id="PTHR12103:SF15">
    <property type="entry name" value="CYTOSOLIC PURINE 5'-NUCLEOTIDASE"/>
    <property type="match status" value="1"/>
</dbReference>
<reference evidence="5" key="1">
    <citation type="submission" date="2015-07" db="EMBL/GenBank/DDBJ databases">
        <title>MeaNS - Measles Nucleotide Surveillance Program.</title>
        <authorList>
            <person name="Tran T."/>
            <person name="Druce J."/>
        </authorList>
    </citation>
    <scope>NUCLEOTIDE SEQUENCE</scope>
    <source>
        <strain evidence="5">UCB-OBI-ISO-001</strain>
        <tissue evidence="5">Gonad</tissue>
    </source>
</reference>
<dbReference type="Pfam" id="PF05761">
    <property type="entry name" value="5_nucleotid"/>
    <property type="match status" value="1"/>
</dbReference>
<dbReference type="AlphaFoldDB" id="A0A0L8H5N5"/>
<sequence length="126" mass="14837">NFVPETYMLACIVDYFSNCKDYEKTDTGVKAEYLYIPYTSMFQDVRASIDWLYLQSNLKDETVKDIEKYIERNDSLSTLLERIQKYGAQNLLITNSDFSYTDKIMKYLLEPVNAVSYCFFSVTLLF</sequence>
<dbReference type="SUPFAM" id="SSF56784">
    <property type="entry name" value="HAD-like"/>
    <property type="match status" value="1"/>
</dbReference>
<dbReference type="PANTHER" id="PTHR12103">
    <property type="entry name" value="5'-NUCLEOTIDASE DOMAIN-CONTAINING"/>
    <property type="match status" value="1"/>
</dbReference>
<evidence type="ECO:0000256" key="3">
    <source>
        <dbReference type="ARBA" id="ARBA00022801"/>
    </source>
</evidence>
<dbReference type="InterPro" id="IPR008380">
    <property type="entry name" value="HAD-SF_hydro_IG_5-nucl"/>
</dbReference>
<dbReference type="InterPro" id="IPR036412">
    <property type="entry name" value="HAD-like_sf"/>
</dbReference>
<dbReference type="InterPro" id="IPR023214">
    <property type="entry name" value="HAD_sf"/>
</dbReference>
<keyword evidence="3" id="KW-0378">Hydrolase</keyword>
<dbReference type="Gene3D" id="3.40.50.1000">
    <property type="entry name" value="HAD superfamily/HAD-like"/>
    <property type="match status" value="1"/>
</dbReference>
<dbReference type="GO" id="GO:0046872">
    <property type="term" value="F:metal ion binding"/>
    <property type="evidence" value="ECO:0007669"/>
    <property type="project" value="UniProtKB-KW"/>
</dbReference>
<gene>
    <name evidence="5" type="ORF">OCBIM_22022144mg</name>
</gene>
<dbReference type="EMBL" id="KQ419176">
    <property type="protein sequence ID" value="KOF84394.1"/>
    <property type="molecule type" value="Genomic_DNA"/>
</dbReference>